<feature type="region of interest" description="Disordered" evidence="22">
    <location>
        <begin position="1"/>
        <end position="23"/>
    </location>
</feature>
<dbReference type="Gene3D" id="3.40.50.1970">
    <property type="match status" value="1"/>
</dbReference>
<keyword evidence="18" id="KW-0511">Multifunctional enzyme</keyword>
<dbReference type="RefSeq" id="WP_373878207.1">
    <property type="nucleotide sequence ID" value="NZ_BSDO01000006.1"/>
</dbReference>
<accession>A0A9W6CQQ5</accession>
<feature type="domain" description="3-dehydroquinate synthase N-terminal" evidence="23">
    <location>
        <begin position="299"/>
        <end position="411"/>
    </location>
</feature>
<feature type="binding site" evidence="21">
    <location>
        <position position="416"/>
    </location>
    <ligand>
        <name>Zn(2+)</name>
        <dbReference type="ChEBI" id="CHEBI:29105"/>
    </ligand>
</feature>
<evidence type="ECO:0000256" key="16">
    <source>
        <dbReference type="ARBA" id="ARBA00023141"/>
    </source>
</evidence>
<keyword evidence="8 21" id="KW-0028">Amino-acid biosynthesis</keyword>
<evidence type="ECO:0000256" key="19">
    <source>
        <dbReference type="ARBA" id="ARBA00048567"/>
    </source>
</evidence>
<comment type="catalytic activity">
    <reaction evidence="1 21">
        <text>7-phospho-2-dehydro-3-deoxy-D-arabino-heptonate = 3-dehydroquinate + phosphate</text>
        <dbReference type="Rhea" id="RHEA:21968"/>
        <dbReference type="ChEBI" id="CHEBI:32364"/>
        <dbReference type="ChEBI" id="CHEBI:43474"/>
        <dbReference type="ChEBI" id="CHEBI:58394"/>
        <dbReference type="EC" id="4.2.3.4"/>
    </reaction>
</comment>
<protein>
    <recommendedName>
        <fullName evidence="20 21">Multifunctional fusion protein</fullName>
    </recommendedName>
    <domain>
        <recommendedName>
            <fullName evidence="20">Shikimate kinase</fullName>
            <shortName evidence="20">SK</shortName>
            <ecNumber evidence="20">2.7.1.71</ecNumber>
        </recommendedName>
    </domain>
    <domain>
        <recommendedName>
            <fullName evidence="21">3-dehydroquinate synthase</fullName>
            <shortName evidence="21">DHQS</shortName>
            <ecNumber evidence="21">4.2.3.4</ecNumber>
        </recommendedName>
    </domain>
</protein>
<feature type="binding site" evidence="21">
    <location>
        <begin position="361"/>
        <end position="362"/>
    </location>
    <ligand>
        <name>NAD(+)</name>
        <dbReference type="ChEBI" id="CHEBI:57540"/>
    </ligand>
</feature>
<evidence type="ECO:0000256" key="5">
    <source>
        <dbReference type="ARBA" id="ARBA00004661"/>
    </source>
</evidence>
<dbReference type="InterPro" id="IPR000623">
    <property type="entry name" value="Shikimate_kinase/TSH1"/>
</dbReference>
<keyword evidence="11 21" id="KW-0547">Nucleotide-binding</keyword>
<comment type="caution">
    <text evidence="25">The sequence shown here is derived from an EMBL/GenBank/DDBJ whole genome shotgun (WGS) entry which is preliminary data.</text>
</comment>
<evidence type="ECO:0000256" key="9">
    <source>
        <dbReference type="ARBA" id="ARBA00022679"/>
    </source>
</evidence>
<keyword evidence="28" id="KW-1185">Reference proteome</keyword>
<feature type="binding site" evidence="20">
    <location>
        <position position="87"/>
    </location>
    <ligand>
        <name>substrate</name>
    </ligand>
</feature>
<dbReference type="GO" id="GO:0003856">
    <property type="term" value="F:3-dehydroquinate synthase activity"/>
    <property type="evidence" value="ECO:0007669"/>
    <property type="project" value="UniProtKB-UniRule"/>
</dbReference>
<dbReference type="SUPFAM" id="SSF52540">
    <property type="entry name" value="P-loop containing nucleoside triphosphate hydrolases"/>
    <property type="match status" value="1"/>
</dbReference>
<name>A0A9W6CQQ5_XANFL</name>
<dbReference type="SUPFAM" id="SSF56796">
    <property type="entry name" value="Dehydroquinate synthase-like"/>
    <property type="match status" value="1"/>
</dbReference>
<dbReference type="NCBIfam" id="NF010552">
    <property type="entry name" value="PRK13946.1"/>
    <property type="match status" value="1"/>
</dbReference>
<reference evidence="25" key="1">
    <citation type="submission" date="2022-12" db="EMBL/GenBank/DDBJ databases">
        <title>Reference genome sequencing for broad-spectrum identification of bacterial and archaeal isolates by mass spectrometry.</title>
        <authorList>
            <person name="Sekiguchi Y."/>
            <person name="Tourlousse D.M."/>
        </authorList>
    </citation>
    <scope>NUCLEOTIDE SEQUENCE</scope>
    <source>
        <strain evidence="25">301</strain>
    </source>
</reference>
<evidence type="ECO:0000256" key="18">
    <source>
        <dbReference type="ARBA" id="ARBA00023268"/>
    </source>
</evidence>
<evidence type="ECO:0000256" key="10">
    <source>
        <dbReference type="ARBA" id="ARBA00022723"/>
    </source>
</evidence>
<comment type="cofactor">
    <cofactor evidence="20">
        <name>Mg(2+)</name>
        <dbReference type="ChEBI" id="CHEBI:18420"/>
    </cofactor>
    <text evidence="20">Binds 1 Mg(2+) ion per subunit.</text>
</comment>
<keyword evidence="13 21" id="KW-0862">Zinc</keyword>
<keyword evidence="16 21" id="KW-0057">Aromatic amino acid biosynthesis</keyword>
<feature type="binding site" evidence="20">
    <location>
        <begin position="41"/>
        <end position="46"/>
    </location>
    <ligand>
        <name>ATP</name>
        <dbReference type="ChEBI" id="CHEBI:30616"/>
    </ligand>
</feature>
<evidence type="ECO:0000256" key="8">
    <source>
        <dbReference type="ARBA" id="ARBA00022605"/>
    </source>
</evidence>
<comment type="caution">
    <text evidence="21">Lacks conserved residue(s) required for the propagation of feature annotation.</text>
</comment>
<evidence type="ECO:0000256" key="4">
    <source>
        <dbReference type="ARBA" id="ARBA00003485"/>
    </source>
</evidence>
<dbReference type="Proteomes" id="UP001245370">
    <property type="component" value="Unassembled WGS sequence"/>
</dbReference>
<dbReference type="PROSITE" id="PS01128">
    <property type="entry name" value="SHIKIMATE_KINASE"/>
    <property type="match status" value="1"/>
</dbReference>
<dbReference type="PANTHER" id="PTHR43622:SF7">
    <property type="entry name" value="3-DEHYDROQUINATE SYNTHASE, CHLOROPLASTIC"/>
    <property type="match status" value="1"/>
</dbReference>
<keyword evidence="10 21" id="KW-0479">Metal-binding</keyword>
<dbReference type="GeneID" id="95764472"/>
<proteinExistence type="inferred from homology"/>
<dbReference type="CDD" id="cd00464">
    <property type="entry name" value="SK"/>
    <property type="match status" value="1"/>
</dbReference>
<evidence type="ECO:0000313" key="28">
    <source>
        <dbReference type="Proteomes" id="UP001245370"/>
    </source>
</evidence>
<keyword evidence="21" id="KW-0170">Cobalt</keyword>
<dbReference type="GO" id="GO:0009423">
    <property type="term" value="P:chorismate biosynthetic process"/>
    <property type="evidence" value="ECO:0007669"/>
    <property type="project" value="UniProtKB-UniRule"/>
</dbReference>
<evidence type="ECO:0000256" key="21">
    <source>
        <dbReference type="HAMAP-Rule" id="MF_00110"/>
    </source>
</evidence>
<feature type="binding site" evidence="21">
    <location>
        <begin position="337"/>
        <end position="341"/>
    </location>
    <ligand>
        <name>NAD(+)</name>
        <dbReference type="ChEBI" id="CHEBI:57540"/>
    </ligand>
</feature>
<evidence type="ECO:0000259" key="24">
    <source>
        <dbReference type="Pfam" id="PF24621"/>
    </source>
</evidence>
<dbReference type="Proteomes" id="UP001144397">
    <property type="component" value="Unassembled WGS sequence"/>
</dbReference>
<feature type="binding site" evidence="21">
    <location>
        <position position="496"/>
    </location>
    <ligand>
        <name>Zn(2+)</name>
        <dbReference type="ChEBI" id="CHEBI:29105"/>
    </ligand>
</feature>
<feature type="binding site" evidence="20">
    <location>
        <position position="147"/>
    </location>
    <ligand>
        <name>ATP</name>
        <dbReference type="ChEBI" id="CHEBI:30616"/>
    </ligand>
</feature>
<comment type="subcellular location">
    <subcellularLocation>
        <location evidence="21">Cytoplasm</location>
    </subcellularLocation>
</comment>
<keyword evidence="17 21" id="KW-0456">Lyase</keyword>
<dbReference type="InterPro" id="IPR031322">
    <property type="entry name" value="Shikimate/glucono_kinase"/>
</dbReference>
<evidence type="ECO:0000313" key="25">
    <source>
        <dbReference type="EMBL" id="GLI24020.1"/>
    </source>
</evidence>
<organism evidence="25 27">
    <name type="scientific">Xanthobacter flavus</name>
    <dbReference type="NCBI Taxonomy" id="281"/>
    <lineage>
        <taxon>Bacteria</taxon>
        <taxon>Pseudomonadati</taxon>
        <taxon>Pseudomonadota</taxon>
        <taxon>Alphaproteobacteria</taxon>
        <taxon>Hyphomicrobiales</taxon>
        <taxon>Xanthobacteraceae</taxon>
        <taxon>Xanthobacter</taxon>
    </lineage>
</organism>
<evidence type="ECO:0000256" key="13">
    <source>
        <dbReference type="ARBA" id="ARBA00022833"/>
    </source>
</evidence>
<comment type="pathway">
    <text evidence="6 20">Metabolic intermediate biosynthesis; chorismate biosynthesis; chorismate from D-erythrose 4-phosphate and phosphoenolpyruvate: step 5/7.</text>
</comment>
<dbReference type="EMBL" id="BSDO01000006">
    <property type="protein sequence ID" value="GLI24020.1"/>
    <property type="molecule type" value="Genomic_DNA"/>
</dbReference>
<comment type="similarity">
    <text evidence="21">Belongs to the sugar phosphate cyclases superfamily. Dehydroquinate synthase family.</text>
</comment>
<evidence type="ECO:0000256" key="7">
    <source>
        <dbReference type="ARBA" id="ARBA00022490"/>
    </source>
</evidence>
<evidence type="ECO:0000256" key="6">
    <source>
        <dbReference type="ARBA" id="ARBA00004842"/>
    </source>
</evidence>
<comment type="similarity">
    <text evidence="20">Belongs to the shikimate kinase family.</text>
</comment>
<evidence type="ECO:0000256" key="17">
    <source>
        <dbReference type="ARBA" id="ARBA00023239"/>
    </source>
</evidence>
<keyword evidence="9 20" id="KW-0808">Transferase</keyword>
<feature type="binding site" evidence="20">
    <location>
        <position position="166"/>
    </location>
    <ligand>
        <name>substrate</name>
    </ligand>
</feature>
<dbReference type="CDD" id="cd08195">
    <property type="entry name" value="DHQS"/>
    <property type="match status" value="1"/>
</dbReference>
<evidence type="ECO:0000256" key="2">
    <source>
        <dbReference type="ARBA" id="ARBA00001911"/>
    </source>
</evidence>
<dbReference type="GO" id="GO:0004765">
    <property type="term" value="F:shikimate kinase activity"/>
    <property type="evidence" value="ECO:0007669"/>
    <property type="project" value="UniProtKB-UniRule"/>
</dbReference>
<evidence type="ECO:0000313" key="27">
    <source>
        <dbReference type="Proteomes" id="UP001144397"/>
    </source>
</evidence>
<feature type="binding site" evidence="20">
    <location>
        <position position="63"/>
    </location>
    <ligand>
        <name>substrate</name>
    </ligand>
</feature>
<evidence type="ECO:0000256" key="15">
    <source>
        <dbReference type="ARBA" id="ARBA00023027"/>
    </source>
</evidence>
<evidence type="ECO:0000256" key="11">
    <source>
        <dbReference type="ARBA" id="ARBA00022741"/>
    </source>
</evidence>
<feature type="binding site" evidence="21">
    <location>
        <position position="374"/>
    </location>
    <ligand>
        <name>NAD(+)</name>
        <dbReference type="ChEBI" id="CHEBI:57540"/>
    </ligand>
</feature>
<feature type="domain" description="3-dehydroquinate synthase C-terminal" evidence="24">
    <location>
        <begin position="413"/>
        <end position="561"/>
    </location>
</feature>
<dbReference type="Gene3D" id="3.40.50.300">
    <property type="entry name" value="P-loop containing nucleotide triphosphate hydrolases"/>
    <property type="match status" value="1"/>
</dbReference>
<dbReference type="NCBIfam" id="TIGR01357">
    <property type="entry name" value="aroB"/>
    <property type="match status" value="1"/>
</dbReference>
<gene>
    <name evidence="20" type="primary">aroK</name>
    <name evidence="21" type="synonym">aroB</name>
    <name evidence="26" type="ORF">GGQ86_003922</name>
    <name evidence="25" type="ORF">XFLAVUS301_36940</name>
</gene>
<comment type="cofactor">
    <cofactor evidence="2 21">
        <name>NAD(+)</name>
        <dbReference type="ChEBI" id="CHEBI:57540"/>
    </cofactor>
</comment>
<evidence type="ECO:0000256" key="14">
    <source>
        <dbReference type="ARBA" id="ARBA00022840"/>
    </source>
</evidence>
<comment type="function">
    <text evidence="4 21">Catalyzes the conversion of 3-deoxy-D-arabino-heptulosonate 7-phosphate (DAHP) to dehydroquinate (DHQ).</text>
</comment>
<keyword evidence="20" id="KW-0460">Magnesium</keyword>
<dbReference type="InterPro" id="IPR030960">
    <property type="entry name" value="DHQS/DOIS_N"/>
</dbReference>
<keyword evidence="7 21" id="KW-0963">Cytoplasm</keyword>
<feature type="binding site" evidence="20">
    <location>
        <position position="45"/>
    </location>
    <ligand>
        <name>Mg(2+)</name>
        <dbReference type="ChEBI" id="CHEBI:18420"/>
    </ligand>
</feature>
<feature type="binding site" evidence="21">
    <location>
        <position position="478"/>
    </location>
    <ligand>
        <name>Zn(2+)</name>
        <dbReference type="ChEBI" id="CHEBI:29105"/>
    </ligand>
</feature>
<evidence type="ECO:0000313" key="26">
    <source>
        <dbReference type="EMBL" id="MDR6335427.1"/>
    </source>
</evidence>
<dbReference type="Pfam" id="PF01761">
    <property type="entry name" value="DHQ_synthase"/>
    <property type="match status" value="1"/>
</dbReference>
<feature type="binding site" evidence="21">
    <location>
        <position position="383"/>
    </location>
    <ligand>
        <name>NAD(+)</name>
        <dbReference type="ChEBI" id="CHEBI:57540"/>
    </ligand>
</feature>
<dbReference type="InterPro" id="IPR016037">
    <property type="entry name" value="DHQ_synth_AroB"/>
</dbReference>
<dbReference type="InterPro" id="IPR027417">
    <property type="entry name" value="P-loop_NTPase"/>
</dbReference>
<keyword evidence="15 21" id="KW-0520">NAD</keyword>
<dbReference type="HAMAP" id="MF_00110">
    <property type="entry name" value="DHQ_synthase"/>
    <property type="match status" value="1"/>
</dbReference>
<dbReference type="PANTHER" id="PTHR43622">
    <property type="entry name" value="3-DEHYDROQUINATE SYNTHASE"/>
    <property type="match status" value="1"/>
</dbReference>
<keyword evidence="14 20" id="KW-0067">ATP-binding</keyword>
<dbReference type="FunFam" id="3.40.50.1970:FF:000007">
    <property type="entry name" value="Pentafunctional AROM polypeptide"/>
    <property type="match status" value="1"/>
</dbReference>
<feature type="binding site" evidence="20">
    <location>
        <position position="109"/>
    </location>
    <ligand>
        <name>substrate</name>
    </ligand>
</feature>
<sequence length="596" mass="62592">MHTQKFPEPRTGETETAGSISSPELLRRLGRRSIVLVGMPGAGKSSVGRRLAKRLGLTFVDADEEIERAACMSIPEIFARHGEAEFREGEKRVVARLLQSGPCVLATGGGAFMNADTRAAVGRHGVSVWLRADLNTLLRRVKKRTDRPLLAQGDPAQKLAALHAQRADTYALADVTVDSRDVVHELVVEEVIGAVHAHLLAFPEGSTMAPLSSATAISAEAEGLPMGEITRSTVRVDVAGKPYDIYIGPGLLAEAGTHVTALRKGARVAIVTDENVVAAGHLATVAASLDAAGIPHTAIVVPPGEKTKGWPGLEQVVEGLIAARIERRDLVLALGGGVVGDLAGFAAAVLRRGVDVVQAPTTLLSQVDSSVGGKTGINSPQGKNLIGAFHQPVLVLADTAALNTLPVREVKAGYAEVVKYGLLGDYALFETLERDWPGVIGGGQERITAVAASCMAKAAIVARDEKETGDRALLNLGHTFGHALEAGAGYSQRLLHGEGVAIGMALAFAFSAKLGLCSGQDVTRVVRHLEAVGLPTKISDVPGELPDTDGLMTLIAQDKKVSRGALTFILVRGIGEAFIAKDVNPEELRAFLAEMR</sequence>
<evidence type="ECO:0000256" key="20">
    <source>
        <dbReference type="HAMAP-Rule" id="MF_00109"/>
    </source>
</evidence>
<comment type="function">
    <text evidence="20">Catalyzes the specific phosphorylation of the 3-hydroxyl group of shikimic acid using ATP as a cosubstrate.</text>
</comment>
<comment type="cofactor">
    <cofactor evidence="21">
        <name>Co(2+)</name>
        <dbReference type="ChEBI" id="CHEBI:48828"/>
    </cofactor>
    <cofactor evidence="21">
        <name>Zn(2+)</name>
        <dbReference type="ChEBI" id="CHEBI:29105"/>
    </cofactor>
    <text evidence="21">Binds 1 divalent metal cation per subunit. Can use either Co(2+) or Zn(2+).</text>
</comment>
<dbReference type="InterPro" id="IPR050071">
    <property type="entry name" value="Dehydroquinate_synthase"/>
</dbReference>
<dbReference type="PRINTS" id="PR01100">
    <property type="entry name" value="SHIKIMTKNASE"/>
</dbReference>
<evidence type="ECO:0000256" key="12">
    <source>
        <dbReference type="ARBA" id="ARBA00022777"/>
    </source>
</evidence>
<dbReference type="Pfam" id="PF24621">
    <property type="entry name" value="DHQS_C"/>
    <property type="match status" value="1"/>
</dbReference>
<comment type="subunit">
    <text evidence="20">Monomer.</text>
</comment>
<evidence type="ECO:0000256" key="3">
    <source>
        <dbReference type="ARBA" id="ARBA00001947"/>
    </source>
</evidence>
<dbReference type="GO" id="GO:0008652">
    <property type="term" value="P:amino acid biosynthetic process"/>
    <property type="evidence" value="ECO:0007669"/>
    <property type="project" value="UniProtKB-KW"/>
</dbReference>
<comment type="pathway">
    <text evidence="5 21">Metabolic intermediate biosynthesis; chorismate biosynthesis; chorismate from D-erythrose 4-phosphate and phosphoenolpyruvate: step 2/7.</text>
</comment>
<comment type="catalytic activity">
    <reaction evidence="19 20">
        <text>shikimate + ATP = 3-phosphoshikimate + ADP + H(+)</text>
        <dbReference type="Rhea" id="RHEA:13121"/>
        <dbReference type="ChEBI" id="CHEBI:15378"/>
        <dbReference type="ChEBI" id="CHEBI:30616"/>
        <dbReference type="ChEBI" id="CHEBI:36208"/>
        <dbReference type="ChEBI" id="CHEBI:145989"/>
        <dbReference type="ChEBI" id="CHEBI:456216"/>
        <dbReference type="EC" id="2.7.1.71"/>
    </reaction>
</comment>
<keyword evidence="12 20" id="KW-0418">Kinase</keyword>
<evidence type="ECO:0000256" key="22">
    <source>
        <dbReference type="SAM" id="MobiDB-lite"/>
    </source>
</evidence>
<dbReference type="GO" id="GO:0009073">
    <property type="term" value="P:aromatic amino acid family biosynthetic process"/>
    <property type="evidence" value="ECO:0007669"/>
    <property type="project" value="UniProtKB-KW"/>
</dbReference>
<dbReference type="EMBL" id="JAVDPY010000007">
    <property type="protein sequence ID" value="MDR6335427.1"/>
    <property type="molecule type" value="Genomic_DNA"/>
</dbReference>
<evidence type="ECO:0000259" key="23">
    <source>
        <dbReference type="Pfam" id="PF01761"/>
    </source>
</evidence>
<dbReference type="GO" id="GO:0000287">
    <property type="term" value="F:magnesium ion binding"/>
    <property type="evidence" value="ECO:0007669"/>
    <property type="project" value="UniProtKB-UniRule"/>
</dbReference>
<dbReference type="InterPro" id="IPR056179">
    <property type="entry name" value="DHQS_C"/>
</dbReference>
<dbReference type="GO" id="GO:0005524">
    <property type="term" value="F:ATP binding"/>
    <property type="evidence" value="ECO:0007669"/>
    <property type="project" value="UniProtKB-UniRule"/>
</dbReference>
<feature type="compositionally biased region" description="Basic and acidic residues" evidence="22">
    <location>
        <begin position="1"/>
        <end position="13"/>
    </location>
</feature>
<dbReference type="Gene3D" id="1.20.1090.10">
    <property type="entry name" value="Dehydroquinate synthase-like - alpha domain"/>
    <property type="match status" value="1"/>
</dbReference>
<dbReference type="AlphaFoldDB" id="A0A9W6CQQ5"/>
<dbReference type="HAMAP" id="MF_00109">
    <property type="entry name" value="Shikimate_kinase"/>
    <property type="match status" value="1"/>
</dbReference>
<comment type="cofactor">
    <cofactor evidence="3">
        <name>Zn(2+)</name>
        <dbReference type="ChEBI" id="CHEBI:29105"/>
    </cofactor>
</comment>
<dbReference type="EC" id="2.7.1.71" evidence="20"/>
<dbReference type="InterPro" id="IPR023000">
    <property type="entry name" value="Shikimate_kinase_CS"/>
</dbReference>
<dbReference type="GO" id="GO:0005737">
    <property type="term" value="C:cytoplasm"/>
    <property type="evidence" value="ECO:0007669"/>
    <property type="project" value="UniProtKB-SubCell"/>
</dbReference>
<dbReference type="Pfam" id="PF01202">
    <property type="entry name" value="SKI"/>
    <property type="match status" value="1"/>
</dbReference>
<reference evidence="26 28" key="2">
    <citation type="submission" date="2023-07" db="EMBL/GenBank/DDBJ databases">
        <title>Genomic Encyclopedia of Type Strains, Phase IV (KMG-IV): sequencing the most valuable type-strain genomes for metagenomic binning, comparative biology and taxonomic classification.</title>
        <authorList>
            <person name="Goeker M."/>
        </authorList>
    </citation>
    <scope>NUCLEOTIDE SEQUENCE [LARGE SCALE GENOMIC DNA]</scope>
    <source>
        <strain evidence="26 28">DSM 338</strain>
    </source>
</reference>
<evidence type="ECO:0000256" key="1">
    <source>
        <dbReference type="ARBA" id="ARBA00001393"/>
    </source>
</evidence>
<dbReference type="EC" id="4.2.3.4" evidence="21"/>